<evidence type="ECO:0000256" key="9">
    <source>
        <dbReference type="SAM" id="MobiDB-lite"/>
    </source>
</evidence>
<dbReference type="Proteomes" id="UP001515780">
    <property type="component" value="Unassembled WGS sequence"/>
</dbReference>
<sequence length="1539" mass="169131">MSSLKPQEHRMPASSLALFTAATQQWFRDSFKAATPAQQEAWQAISSGKNCLVIAPTGSGKTLAAFLYAIDALFRERSAEDLPERSHRTRILYLSPVKALAADVQRNLQRPLAGVAEERRKRGEAKITLEVGMRSGDTLSSERAKLQRRPPDILITTPESLFLMLTSKARDTLRGISTVIVDEVHAIAGSKRGAHLALSLERLDTLLTHPAQRIGLSATVKPPEAVAQFLGGSRETLIVNPAAQRPLQLTIRVPVEDMTDIQQRPDSRSVQDATLSAGSIWPHIEAGILDEVLRHRATLVFTNSRGLAEKLTARLNELYTRRLGEKPTAPEESFAYGSFTGGTEKRTVTPNDLLARSHHGSVSKEQRLEIENALKAGELRCVVATSSLELGIDMGDIDLVIQVGAPPSVASALQRVGRAGHQVDGTPKGIIWPRTRRDLVDAAVIVESMLAGELDAITLPHNPLDLLAQHTVAAASMDTLEIDSWFELVRRAEPFKTLPRHAFDAVLNMLAGRYPSEEFANLRPRVIWDRQNNTLTGRPGAQHLAVTSGGTIPDRGMFSVMLPEGEEQTGARRVGELDEEMVYESRINDIITLGATSWRIQQITHDQVVVVPAPGRSARLPFWHGDSLGRSATLGEAIGGYLRQAHSETSLPGDSLDANARYNIKSLIAEQIQATGELPTDRNLLIERCRDETGDWRVILHSPYGQRVHAPWALAVAERIGRIMGIDPAVVASDDGIVARFPDSDGRVPGAELFLFEPDELQRIVMASVGHSALFAARFRECAARALLLPRRNPGKRSPLWQQRLRASQLLEVARQFTDFPILIETARECLQDVYDLPALHHLMARLHQGDVRLTEVTTETPSPFAAPLLFGYVAEFMYASDAPQAERRASMLALDSNLLSDLLGQAEMRELLEPAVIARVEQELQRCVAEYQARTIEALVDMLRELGPLSTEELVARFNGDEPLEPGLHALQQAQRIVSVKIAGIARWAVAEDAVRLHDALGCVLPTGLPAALLEPVIRPLQDLLGRYARTHAVFTSLQVAQRFGLGRAVVDEALDQLRQQNKLLKGDFLPPGPDESAQWAAESVFRRLRVRSLQSARHATQPVAPAAYVVFLLERQGLLSDANARQTQGAFSGLNGVMRVVEQLAGVVLPVSLWESQIFPARIRDYQPAMLDELLSSGEVIWVGHPSSNMQDGLVSLHLSEFASETLPVLDHSVTLSPIENKLVTLMQDGAGWFVRQLMPRITETEDSDELIESTDVYQALWQLIWRGVLTIDTWSALRNLSQIASTPKPRPVRARHGRHSRASFSASRTTEPRLSLNTMAGRWSLIPRQPIADTERALSMAENMLDRFGVITRGAAIAEQIPGGFPALQPVLRGMEDAGRLLRGRFIAGMGAAQFADNSAIDRLRQLDADKSARHAPVVLSAIDPVNPFGLTLPWPISITGTKPTRRAGAFAVIVRGCVMLYLPPGGKELMTFNAQDSDEDLHAALVALGQALSREKHLNFTLERVNDRPVGQSNLLAALKEAGFSRVPKGYSWYG</sequence>
<dbReference type="InterPro" id="IPR027417">
    <property type="entry name" value="P-loop_NTPase"/>
</dbReference>
<keyword evidence="6" id="KW-0238">DNA-binding</keyword>
<keyword evidence="5" id="KW-0067">ATP-binding</keyword>
<dbReference type="SMART" id="SM00490">
    <property type="entry name" value="HELICc"/>
    <property type="match status" value="1"/>
</dbReference>
<evidence type="ECO:0000259" key="11">
    <source>
        <dbReference type="PROSITE" id="PS51194"/>
    </source>
</evidence>
<dbReference type="EMBL" id="VWXC01000001">
    <property type="protein sequence ID" value="NIG17114.1"/>
    <property type="molecule type" value="Genomic_DNA"/>
</dbReference>
<keyword evidence="7" id="KW-0234">DNA repair</keyword>
<dbReference type="GO" id="GO:0004386">
    <property type="term" value="F:helicase activity"/>
    <property type="evidence" value="ECO:0007669"/>
    <property type="project" value="UniProtKB-KW"/>
</dbReference>
<dbReference type="InterPro" id="IPR045628">
    <property type="entry name" value="Lhr_WH_dom"/>
</dbReference>
<evidence type="ECO:0000256" key="4">
    <source>
        <dbReference type="ARBA" id="ARBA00022806"/>
    </source>
</evidence>
<dbReference type="InterPro" id="IPR055367">
    <property type="entry name" value="WH4_Lhr"/>
</dbReference>
<comment type="caution">
    <text evidence="12">The sequence shown here is derived from an EMBL/GenBank/DDBJ whole genome shotgun (WGS) entry which is preliminary data.</text>
</comment>
<dbReference type="Pfam" id="PF23235">
    <property type="entry name" value="WHD_3rd_Lhr"/>
    <property type="match status" value="1"/>
</dbReference>
<evidence type="ECO:0000259" key="10">
    <source>
        <dbReference type="PROSITE" id="PS51192"/>
    </source>
</evidence>
<keyword evidence="4 12" id="KW-0347">Helicase</keyword>
<dbReference type="Pfam" id="PF00271">
    <property type="entry name" value="Helicase_C"/>
    <property type="match status" value="1"/>
</dbReference>
<reference evidence="12 13" key="1">
    <citation type="journal article" date="2019" name="bioRxiv">
        <title>Bacteria contribute to plant secondary compound degradation in a generalist herbivore system.</title>
        <authorList>
            <person name="Francoeur C.B."/>
            <person name="Khadempour L."/>
            <person name="Moreira-Soto R.D."/>
            <person name="Gotting K."/>
            <person name="Book A.J."/>
            <person name="Pinto-Tomas A.A."/>
            <person name="Keefover-Ring K."/>
            <person name="Currie C.R."/>
        </authorList>
    </citation>
    <scope>NUCLEOTIDE SEQUENCE [LARGE SCALE GENOMIC DNA]</scope>
    <source>
        <strain evidence="12">Al-1710</strain>
    </source>
</reference>
<evidence type="ECO:0000313" key="12">
    <source>
        <dbReference type="EMBL" id="NIG17114.1"/>
    </source>
</evidence>
<dbReference type="Gene3D" id="3.40.50.300">
    <property type="entry name" value="P-loop containing nucleotide triphosphate hydrolases"/>
    <property type="match status" value="2"/>
</dbReference>
<dbReference type="InterPro" id="IPR013701">
    <property type="entry name" value="Lhr-like_DEAD/DEAH_assoc"/>
</dbReference>
<dbReference type="Pfam" id="PF23236">
    <property type="entry name" value="WHD_2nd_Lhr"/>
    <property type="match status" value="1"/>
</dbReference>
<dbReference type="InterPro" id="IPR014001">
    <property type="entry name" value="Helicase_ATP-bd"/>
</dbReference>
<organism evidence="12 13">
    <name type="scientific">Candidatus Pantoea communis</name>
    <dbReference type="NCBI Taxonomy" id="2608354"/>
    <lineage>
        <taxon>Bacteria</taxon>
        <taxon>Pseudomonadati</taxon>
        <taxon>Pseudomonadota</taxon>
        <taxon>Gammaproteobacteria</taxon>
        <taxon>Enterobacterales</taxon>
        <taxon>Erwiniaceae</taxon>
        <taxon>Pantoea</taxon>
    </lineage>
</organism>
<dbReference type="PANTHER" id="PTHR47962">
    <property type="entry name" value="ATP-DEPENDENT HELICASE LHR-RELATED-RELATED"/>
    <property type="match status" value="1"/>
</dbReference>
<dbReference type="Pfam" id="PF00270">
    <property type="entry name" value="DEAD"/>
    <property type="match status" value="1"/>
</dbReference>
<dbReference type="InterPro" id="IPR055368">
    <property type="entry name" value="WH3_Lhr"/>
</dbReference>
<dbReference type="SMART" id="SM00487">
    <property type="entry name" value="DEXDc"/>
    <property type="match status" value="1"/>
</dbReference>
<accession>A0ABX0RN17</accession>
<keyword evidence="8" id="KW-0413">Isomerase</keyword>
<dbReference type="EC" id="3.6.4.-" evidence="12"/>
<dbReference type="GO" id="GO:0016787">
    <property type="term" value="F:hydrolase activity"/>
    <property type="evidence" value="ECO:0007669"/>
    <property type="project" value="UniProtKB-KW"/>
</dbReference>
<dbReference type="SMART" id="SM00382">
    <property type="entry name" value="AAA"/>
    <property type="match status" value="1"/>
</dbReference>
<evidence type="ECO:0000256" key="5">
    <source>
        <dbReference type="ARBA" id="ARBA00022840"/>
    </source>
</evidence>
<dbReference type="InterPro" id="IPR011545">
    <property type="entry name" value="DEAD/DEAH_box_helicase_dom"/>
</dbReference>
<dbReference type="PROSITE" id="PS51192">
    <property type="entry name" value="HELICASE_ATP_BIND_1"/>
    <property type="match status" value="1"/>
</dbReference>
<name>A0ABX0RN17_9GAMM</name>
<feature type="region of interest" description="Disordered" evidence="9">
    <location>
        <begin position="1290"/>
        <end position="1311"/>
    </location>
</feature>
<dbReference type="Pfam" id="PF08494">
    <property type="entry name" value="DEAD_assoc"/>
    <property type="match status" value="1"/>
</dbReference>
<evidence type="ECO:0000313" key="13">
    <source>
        <dbReference type="Proteomes" id="UP001515780"/>
    </source>
</evidence>
<feature type="domain" description="Helicase ATP-binding" evidence="10">
    <location>
        <begin position="42"/>
        <end position="238"/>
    </location>
</feature>
<dbReference type="SUPFAM" id="SSF52540">
    <property type="entry name" value="P-loop containing nucleoside triphosphate hydrolases"/>
    <property type="match status" value="1"/>
</dbReference>
<keyword evidence="3 12" id="KW-0378">Hydrolase</keyword>
<evidence type="ECO:0000256" key="1">
    <source>
        <dbReference type="ARBA" id="ARBA00022741"/>
    </source>
</evidence>
<dbReference type="InterPro" id="IPR052511">
    <property type="entry name" value="ATP-dep_Helicase"/>
</dbReference>
<feature type="compositionally biased region" description="Basic residues" evidence="9">
    <location>
        <begin position="1293"/>
        <end position="1304"/>
    </location>
</feature>
<proteinExistence type="predicted"/>
<protein>
    <submittedName>
        <fullName evidence="12">ATP-dependent helicase</fullName>
        <ecNumber evidence="12">3.6.4.-</ecNumber>
    </submittedName>
</protein>
<evidence type="ECO:0000256" key="2">
    <source>
        <dbReference type="ARBA" id="ARBA00022763"/>
    </source>
</evidence>
<keyword evidence="1" id="KW-0547">Nucleotide-binding</keyword>
<dbReference type="Pfam" id="PF23234">
    <property type="entry name" value="WHD_4th_Lhr"/>
    <property type="match status" value="1"/>
</dbReference>
<keyword evidence="2" id="KW-0227">DNA damage</keyword>
<dbReference type="PANTHER" id="PTHR47962:SF5">
    <property type="entry name" value="ATP-DEPENDENT HELICASE LHR-RELATED"/>
    <property type="match status" value="1"/>
</dbReference>
<evidence type="ECO:0000256" key="6">
    <source>
        <dbReference type="ARBA" id="ARBA00023125"/>
    </source>
</evidence>
<evidence type="ECO:0000256" key="3">
    <source>
        <dbReference type="ARBA" id="ARBA00022801"/>
    </source>
</evidence>
<dbReference type="CDD" id="cd18796">
    <property type="entry name" value="SF2_C_LHR"/>
    <property type="match status" value="1"/>
</dbReference>
<feature type="domain" description="Helicase C-terminal" evidence="11">
    <location>
        <begin position="287"/>
        <end position="465"/>
    </location>
</feature>
<gene>
    <name evidence="12" type="ORF">F3J37_00280</name>
</gene>
<evidence type="ECO:0000256" key="7">
    <source>
        <dbReference type="ARBA" id="ARBA00023204"/>
    </source>
</evidence>
<keyword evidence="13" id="KW-1185">Reference proteome</keyword>
<dbReference type="Pfam" id="PF19306">
    <property type="entry name" value="WHD_Lhr"/>
    <property type="match status" value="1"/>
</dbReference>
<dbReference type="NCBIfam" id="NF007284">
    <property type="entry name" value="PRK09751.1"/>
    <property type="match status" value="1"/>
</dbReference>
<dbReference type="PROSITE" id="PS51194">
    <property type="entry name" value="HELICASE_CTER"/>
    <property type="match status" value="1"/>
</dbReference>
<evidence type="ECO:0000256" key="8">
    <source>
        <dbReference type="ARBA" id="ARBA00023235"/>
    </source>
</evidence>
<dbReference type="InterPro" id="IPR003593">
    <property type="entry name" value="AAA+_ATPase"/>
</dbReference>
<dbReference type="InterPro" id="IPR001650">
    <property type="entry name" value="Helicase_C-like"/>
</dbReference>
<dbReference type="InterPro" id="IPR055369">
    <property type="entry name" value="WH2_Lhr"/>
</dbReference>